<evidence type="ECO:0000313" key="3">
    <source>
        <dbReference type="Proteomes" id="UP000501690"/>
    </source>
</evidence>
<gene>
    <name evidence="2" type="ORF">DEO72_LG7g326</name>
</gene>
<protein>
    <submittedName>
        <fullName evidence="2">Uncharacterized protein</fullName>
    </submittedName>
</protein>
<keyword evidence="3" id="KW-1185">Reference proteome</keyword>
<organism evidence="2 3">
    <name type="scientific">Vigna unguiculata</name>
    <name type="common">Cowpea</name>
    <dbReference type="NCBI Taxonomy" id="3917"/>
    <lineage>
        <taxon>Eukaryota</taxon>
        <taxon>Viridiplantae</taxon>
        <taxon>Streptophyta</taxon>
        <taxon>Embryophyta</taxon>
        <taxon>Tracheophyta</taxon>
        <taxon>Spermatophyta</taxon>
        <taxon>Magnoliopsida</taxon>
        <taxon>eudicotyledons</taxon>
        <taxon>Gunneridae</taxon>
        <taxon>Pentapetalae</taxon>
        <taxon>rosids</taxon>
        <taxon>fabids</taxon>
        <taxon>Fabales</taxon>
        <taxon>Fabaceae</taxon>
        <taxon>Papilionoideae</taxon>
        <taxon>50 kb inversion clade</taxon>
        <taxon>NPAAA clade</taxon>
        <taxon>indigoferoid/millettioid clade</taxon>
        <taxon>Phaseoleae</taxon>
        <taxon>Vigna</taxon>
    </lineage>
</organism>
<dbReference type="Proteomes" id="UP000501690">
    <property type="component" value="Linkage Group LG7"/>
</dbReference>
<reference evidence="2 3" key="1">
    <citation type="submission" date="2019-04" db="EMBL/GenBank/DDBJ databases">
        <title>An improved genome assembly and genetic linkage map for asparagus bean, Vigna unguiculata ssp. sesquipedialis.</title>
        <authorList>
            <person name="Xia Q."/>
            <person name="Zhang R."/>
            <person name="Dong Y."/>
        </authorList>
    </citation>
    <scope>NUCLEOTIDE SEQUENCE [LARGE SCALE GENOMIC DNA]</scope>
    <source>
        <tissue evidence="2">Leaf</tissue>
    </source>
</reference>
<evidence type="ECO:0000313" key="2">
    <source>
        <dbReference type="EMBL" id="QCD99047.1"/>
    </source>
</evidence>
<sequence>MGEINVHAQNEPVTAISPQPTPAQTPHVSAVNNPMKRRSPPSCSFYGEPSAKKLFCDQEDPSLYGFSAVSPFL</sequence>
<evidence type="ECO:0000256" key="1">
    <source>
        <dbReference type="SAM" id="MobiDB-lite"/>
    </source>
</evidence>
<proteinExistence type="predicted"/>
<feature type="compositionally biased region" description="Polar residues" evidence="1">
    <location>
        <begin position="7"/>
        <end position="32"/>
    </location>
</feature>
<name>A0A4D6MDK0_VIGUN</name>
<dbReference type="EMBL" id="CP039351">
    <property type="protein sequence ID" value="QCD99047.1"/>
    <property type="molecule type" value="Genomic_DNA"/>
</dbReference>
<accession>A0A4D6MDK0</accession>
<dbReference type="AlphaFoldDB" id="A0A4D6MDK0"/>
<feature type="region of interest" description="Disordered" evidence="1">
    <location>
        <begin position="1"/>
        <end position="43"/>
    </location>
</feature>